<keyword evidence="2 12" id="KW-0639">Primosome</keyword>
<proteinExistence type="inferred from homology"/>
<dbReference type="InterPro" id="IPR013264">
    <property type="entry name" value="DNAG_N"/>
</dbReference>
<evidence type="ECO:0000256" key="14">
    <source>
        <dbReference type="PIRSR" id="PIRSR002811-1"/>
    </source>
</evidence>
<dbReference type="InterPro" id="IPR036977">
    <property type="entry name" value="DNA_primase_Znf_CHC2"/>
</dbReference>
<comment type="domain">
    <text evidence="12">Contains an N-terminal zinc-binding domain, a central core domain that contains the primase activity, and a C-terminal DnaB-binding domain.</text>
</comment>
<comment type="catalytic activity">
    <reaction evidence="12">
        <text>ssDNA + n NTP = ssDNA/pppN(pN)n-1 hybrid + (n-1) diphosphate.</text>
        <dbReference type="EC" id="2.7.7.101"/>
    </reaction>
</comment>
<dbReference type="Pfam" id="PF08275">
    <property type="entry name" value="DNAG_N"/>
    <property type="match status" value="1"/>
</dbReference>
<evidence type="ECO:0000256" key="9">
    <source>
        <dbReference type="ARBA" id="ARBA00022842"/>
    </source>
</evidence>
<comment type="similarity">
    <text evidence="12 13">Belongs to the DnaG primase family.</text>
</comment>
<dbReference type="CDD" id="cd03364">
    <property type="entry name" value="TOPRIM_DnaG_primases"/>
    <property type="match status" value="1"/>
</dbReference>
<keyword evidence="5 12" id="KW-0235">DNA replication</keyword>
<feature type="zinc finger region" description="CHC2-type" evidence="12 14">
    <location>
        <begin position="43"/>
        <end position="67"/>
    </location>
</feature>
<evidence type="ECO:0000256" key="7">
    <source>
        <dbReference type="ARBA" id="ARBA00022771"/>
    </source>
</evidence>
<evidence type="ECO:0000256" key="8">
    <source>
        <dbReference type="ARBA" id="ARBA00022833"/>
    </source>
</evidence>
<dbReference type="SUPFAM" id="SSF56731">
    <property type="entry name" value="DNA primase core"/>
    <property type="match status" value="1"/>
</dbReference>
<accession>N6VKZ8</accession>
<evidence type="ECO:0000256" key="11">
    <source>
        <dbReference type="ARBA" id="ARBA00023163"/>
    </source>
</evidence>
<sequence length="649" mass="75011">MRFPPDFLDEIRSRLPISTVINQRVTFDPQKSKPARGDFWFCCPFHGEKTPSFHCNDRKGCYYCFGCGVSGDIFTFLCELDGLQFLEAVERLADLAGMKLPLLDPQSYEREMQRANLYDVMGMAADFFQSSLHDKGGEQARYYLNERGVTPELIKRFRIGFAPTGRTALKKALSTRGISIKQMEDCGLLISGEDVAVPYDRFRNRIIFPIEDLHGRVVAFGGRGLDKNMRAKYLNSPETILFHKGNMLYNAAFARKSNHSMREEKARSILIVEGYMDVIALTKAGFEKVVAPLGTALTEEQIALLWQIEPNSVFCFDGDNAGLKAAFRVADRVLPLLRVGVSVRFILLPQGKDPDEIVRSGGASLFDSFLQKSMPLIELLWWRATYGQRFETPETRAALERRLKQEVFTIKDEDVRRYYFQDIKKRLYDFFCPPFLKKKNVGGYDKNQKDEIFKRHSFSILENSDMVRNLPHSIPLREAVILLILAHYPDLWYENFEVLSELELKNTELINFHQSMLEILGSQQIHDRMMMITLLEEKGQEAILERMRNLVQSVGMRTTFTKAPIKDARAVLKQAIYLHLREHHLHKRLQDIEEQLMKDPNNEVFDLLRETKTELEQMRATEALIEGFGCWFDEETDEIEPNEINDSLF</sequence>
<dbReference type="Proteomes" id="UP000014026">
    <property type="component" value="Unassembled WGS sequence"/>
</dbReference>
<evidence type="ECO:0000256" key="10">
    <source>
        <dbReference type="ARBA" id="ARBA00023125"/>
    </source>
</evidence>
<dbReference type="Gene3D" id="3.90.980.10">
    <property type="entry name" value="DNA primase, catalytic core, N-terminal domain"/>
    <property type="match status" value="1"/>
</dbReference>
<dbReference type="InterPro" id="IPR050219">
    <property type="entry name" value="DnaG_primase"/>
</dbReference>
<dbReference type="FunFam" id="3.40.1360.10:FF:000002">
    <property type="entry name" value="DNA primase"/>
    <property type="match status" value="1"/>
</dbReference>
<dbReference type="InterPro" id="IPR030846">
    <property type="entry name" value="DnaG_bac"/>
</dbReference>
<keyword evidence="1 12" id="KW-0240">DNA-directed RNA polymerase</keyword>
<dbReference type="SMART" id="SM00400">
    <property type="entry name" value="ZnF_CHCC"/>
    <property type="match status" value="1"/>
</dbReference>
<evidence type="ECO:0000313" key="16">
    <source>
        <dbReference type="EMBL" id="ENN93876.1"/>
    </source>
</evidence>
<evidence type="ECO:0000256" key="1">
    <source>
        <dbReference type="ARBA" id="ARBA00022478"/>
    </source>
</evidence>
<dbReference type="PIRSF" id="PIRSF002811">
    <property type="entry name" value="DnaG"/>
    <property type="match status" value="1"/>
</dbReference>
<dbReference type="EMBL" id="AGWB01000003">
    <property type="protein sequence ID" value="ENN93876.1"/>
    <property type="molecule type" value="Genomic_DNA"/>
</dbReference>
<evidence type="ECO:0000256" key="13">
    <source>
        <dbReference type="PIRNR" id="PIRNR002811"/>
    </source>
</evidence>
<dbReference type="GO" id="GO:0000428">
    <property type="term" value="C:DNA-directed RNA polymerase complex"/>
    <property type="evidence" value="ECO:0007669"/>
    <property type="project" value="UniProtKB-KW"/>
</dbReference>
<dbReference type="Pfam" id="PF01807">
    <property type="entry name" value="Zn_ribbon_DnaG"/>
    <property type="match status" value="1"/>
</dbReference>
<keyword evidence="10 12" id="KW-0238">DNA-binding</keyword>
<dbReference type="PANTHER" id="PTHR30313:SF2">
    <property type="entry name" value="DNA PRIMASE"/>
    <property type="match status" value="1"/>
</dbReference>
<dbReference type="RefSeq" id="WP_010702677.1">
    <property type="nucleotide sequence ID" value="NZ_KB915625.1"/>
</dbReference>
<comment type="caution">
    <text evidence="16">The sequence shown here is derived from an EMBL/GenBank/DDBJ whole genome shotgun (WGS) entry which is preliminary data.</text>
</comment>
<dbReference type="SMART" id="SM00493">
    <property type="entry name" value="TOPRIM"/>
    <property type="match status" value="1"/>
</dbReference>
<dbReference type="Gene3D" id="3.40.1360.10">
    <property type="match status" value="1"/>
</dbReference>
<protein>
    <recommendedName>
        <fullName evidence="12 13">DNA primase</fullName>
        <ecNumber evidence="12">2.7.7.101</ecNumber>
    </recommendedName>
</protein>
<dbReference type="GO" id="GO:0006269">
    <property type="term" value="P:DNA replication, synthesis of primer"/>
    <property type="evidence" value="ECO:0007669"/>
    <property type="project" value="UniProtKB-UniRule"/>
</dbReference>
<keyword evidence="3 12" id="KW-0808">Transferase</keyword>
<name>N6VKZ8_9HYPH</name>
<dbReference type="GO" id="GO:0008270">
    <property type="term" value="F:zinc ion binding"/>
    <property type="evidence" value="ECO:0007669"/>
    <property type="project" value="UniProtKB-UniRule"/>
</dbReference>
<dbReference type="InterPro" id="IPR002694">
    <property type="entry name" value="Znf_CHC2"/>
</dbReference>
<dbReference type="SUPFAM" id="SSF57783">
    <property type="entry name" value="Zinc beta-ribbon"/>
    <property type="match status" value="1"/>
</dbReference>
<dbReference type="InterPro" id="IPR006171">
    <property type="entry name" value="TOPRIM_dom"/>
</dbReference>
<evidence type="ECO:0000256" key="12">
    <source>
        <dbReference type="HAMAP-Rule" id="MF_00974"/>
    </source>
</evidence>
<evidence type="ECO:0000259" key="15">
    <source>
        <dbReference type="PROSITE" id="PS50880"/>
    </source>
</evidence>
<dbReference type="InterPro" id="IPR006295">
    <property type="entry name" value="DNA_primase_DnaG"/>
</dbReference>
<dbReference type="GO" id="GO:0003677">
    <property type="term" value="F:DNA binding"/>
    <property type="evidence" value="ECO:0007669"/>
    <property type="project" value="UniProtKB-KW"/>
</dbReference>
<gene>
    <name evidence="12 16" type="primary">dnaG</name>
    <name evidence="16" type="ORF">m02_08950</name>
</gene>
<dbReference type="NCBIfam" id="TIGR01391">
    <property type="entry name" value="dnaG"/>
    <property type="match status" value="1"/>
</dbReference>
<dbReference type="HAMAP" id="MF_00974">
    <property type="entry name" value="DNA_primase_DnaG"/>
    <property type="match status" value="1"/>
</dbReference>
<keyword evidence="11 12" id="KW-0804">Transcription</keyword>
<keyword evidence="8 12" id="KW-0862">Zinc</keyword>
<evidence type="ECO:0000256" key="6">
    <source>
        <dbReference type="ARBA" id="ARBA00022723"/>
    </source>
</evidence>
<dbReference type="FunFam" id="3.90.980.10:FF:000001">
    <property type="entry name" value="DNA primase"/>
    <property type="match status" value="1"/>
</dbReference>
<evidence type="ECO:0000256" key="4">
    <source>
        <dbReference type="ARBA" id="ARBA00022695"/>
    </source>
</evidence>
<dbReference type="STRING" id="1094492.m02_08950"/>
<evidence type="ECO:0000256" key="3">
    <source>
        <dbReference type="ARBA" id="ARBA00022679"/>
    </source>
</evidence>
<keyword evidence="7 12" id="KW-0863">Zinc-finger</keyword>
<dbReference type="PROSITE" id="PS50880">
    <property type="entry name" value="TOPRIM"/>
    <property type="match status" value="1"/>
</dbReference>
<comment type="function">
    <text evidence="12 13">RNA polymerase that catalyzes the synthesis of short RNA molecules used as primers for DNA polymerase during DNA replication.</text>
</comment>
<organism evidence="16 17">
    <name type="scientific">Bartonella bovis m02</name>
    <dbReference type="NCBI Taxonomy" id="1094492"/>
    <lineage>
        <taxon>Bacteria</taxon>
        <taxon>Pseudomonadati</taxon>
        <taxon>Pseudomonadota</taxon>
        <taxon>Alphaproteobacteria</taxon>
        <taxon>Hyphomicrobiales</taxon>
        <taxon>Bartonellaceae</taxon>
        <taxon>Bartonella</taxon>
    </lineage>
</organism>
<keyword evidence="9" id="KW-0460">Magnesium</keyword>
<dbReference type="HOGENOM" id="CLU_013501_5_3_5"/>
<dbReference type="GO" id="GO:0003899">
    <property type="term" value="F:DNA-directed RNA polymerase activity"/>
    <property type="evidence" value="ECO:0007669"/>
    <property type="project" value="UniProtKB-UniRule"/>
</dbReference>
<dbReference type="AlphaFoldDB" id="N6VKZ8"/>
<keyword evidence="4 12" id="KW-0548">Nucleotidyltransferase</keyword>
<keyword evidence="6 12" id="KW-0479">Metal-binding</keyword>
<dbReference type="Pfam" id="PF13155">
    <property type="entry name" value="Toprim_2"/>
    <property type="match status" value="1"/>
</dbReference>
<dbReference type="InterPro" id="IPR037068">
    <property type="entry name" value="DNA_primase_core_N_sf"/>
</dbReference>
<comment type="subunit">
    <text evidence="12">Monomer. Interacts with DnaB.</text>
</comment>
<dbReference type="EC" id="2.7.7.101" evidence="12"/>
<dbReference type="PATRIC" id="fig|1094492.3.peg.952"/>
<evidence type="ECO:0000313" key="17">
    <source>
        <dbReference type="Proteomes" id="UP000014026"/>
    </source>
</evidence>
<dbReference type="GO" id="GO:1990077">
    <property type="term" value="C:primosome complex"/>
    <property type="evidence" value="ECO:0007669"/>
    <property type="project" value="UniProtKB-KW"/>
</dbReference>
<evidence type="ECO:0000256" key="2">
    <source>
        <dbReference type="ARBA" id="ARBA00022515"/>
    </source>
</evidence>
<comment type="cofactor">
    <cofactor evidence="12 13 14">
        <name>Zn(2+)</name>
        <dbReference type="ChEBI" id="CHEBI:29105"/>
    </cofactor>
    <text evidence="12 13 14">Binds 1 zinc ion per monomer.</text>
</comment>
<feature type="domain" description="Toprim" evidence="15">
    <location>
        <begin position="267"/>
        <end position="349"/>
    </location>
</feature>
<dbReference type="GO" id="GO:0005737">
    <property type="term" value="C:cytoplasm"/>
    <property type="evidence" value="ECO:0007669"/>
    <property type="project" value="TreeGrafter"/>
</dbReference>
<dbReference type="PANTHER" id="PTHR30313">
    <property type="entry name" value="DNA PRIMASE"/>
    <property type="match status" value="1"/>
</dbReference>
<evidence type="ECO:0000256" key="5">
    <source>
        <dbReference type="ARBA" id="ARBA00022705"/>
    </source>
</evidence>
<dbReference type="InterPro" id="IPR034151">
    <property type="entry name" value="TOPRIM_DnaG_bac"/>
</dbReference>
<reference evidence="16 17" key="1">
    <citation type="journal article" date="2013" name="PLoS Genet.">
        <title>A gene transfer agent and a dynamic repertoire of secretion systems hold the keys to the explosive radiation of the emerging pathogen Bartonella.</title>
        <authorList>
            <person name="Guy L."/>
            <person name="Nystedt B."/>
            <person name="Toft C."/>
            <person name="Zaremba-Niedzwiedzka K."/>
            <person name="Berglund E.C."/>
            <person name="Granberg F."/>
            <person name="Naslund K."/>
            <person name="Eriksson A.S."/>
            <person name="Andersson S.G."/>
        </authorList>
    </citation>
    <scope>NUCLEOTIDE SEQUENCE [LARGE SCALE GENOMIC DNA]</scope>
    <source>
        <strain evidence="17">m02</strain>
    </source>
</reference>
<dbReference type="Gene3D" id="3.90.580.10">
    <property type="entry name" value="Zinc finger, CHC2-type domain"/>
    <property type="match status" value="1"/>
</dbReference>